<dbReference type="EMBL" id="CP001014">
    <property type="protein sequence ID" value="ACB39977.1"/>
    <property type="molecule type" value="Genomic_DNA"/>
</dbReference>
<dbReference type="InterPro" id="IPR036388">
    <property type="entry name" value="WH-like_DNA-bd_sf"/>
</dbReference>
<dbReference type="STRING" id="444157.Tneu_1046"/>
<dbReference type="AlphaFoldDB" id="B1YDW4"/>
<gene>
    <name evidence="3" type="ordered locus">Tneu_1046</name>
</gene>
<dbReference type="SUPFAM" id="SSF88659">
    <property type="entry name" value="Sigma3 and sigma4 domains of RNA polymerase sigma factors"/>
    <property type="match status" value="1"/>
</dbReference>
<accession>B1YDW4</accession>
<feature type="region of interest" description="Disordered" evidence="2">
    <location>
        <begin position="1"/>
        <end position="23"/>
    </location>
</feature>
<dbReference type="eggNOG" id="arCOG02238">
    <property type="taxonomic scope" value="Archaea"/>
</dbReference>
<sequence length="110" mass="12541">MGHRRRHRWGHAGAKTRPTPTLPHEETLYIPLREAPGLRPTHYVELCSYELEAMYLIHVAGLTTEEAAQKIGVSKATLWRILEQARHKVAKALTERLPLKLVSCRDGEPQ</sequence>
<evidence type="ECO:0000256" key="2">
    <source>
        <dbReference type="SAM" id="MobiDB-lite"/>
    </source>
</evidence>
<dbReference type="Pfam" id="PF02001">
    <property type="entry name" value="DUF134"/>
    <property type="match status" value="1"/>
</dbReference>
<dbReference type="InterPro" id="IPR013324">
    <property type="entry name" value="RNA_pol_sigma_r3/r4-like"/>
</dbReference>
<dbReference type="Proteomes" id="UP000001694">
    <property type="component" value="Chromosome"/>
</dbReference>
<reference evidence="3" key="1">
    <citation type="submission" date="2008-03" db="EMBL/GenBank/DDBJ databases">
        <title>Complete sequence of Thermoproteus neutrophilus V24Sta.</title>
        <authorList>
            <consortium name="US DOE Joint Genome Institute"/>
            <person name="Copeland A."/>
            <person name="Lucas S."/>
            <person name="Lapidus A."/>
            <person name="Glavina del Rio T."/>
            <person name="Dalin E."/>
            <person name="Tice H."/>
            <person name="Bruce D."/>
            <person name="Goodwin L."/>
            <person name="Pitluck S."/>
            <person name="Sims D."/>
            <person name="Brettin T."/>
            <person name="Detter J.C."/>
            <person name="Han C."/>
            <person name="Kuske C.R."/>
            <person name="Schmutz J."/>
            <person name="Larimer F."/>
            <person name="Land M."/>
            <person name="Hauser L."/>
            <person name="Kyrpides N."/>
            <person name="Mikhailova N."/>
            <person name="Biddle J.F."/>
            <person name="Zhang Z."/>
            <person name="Fitz-Gibbon S.T."/>
            <person name="Lowe T.M."/>
            <person name="Saltikov C."/>
            <person name="House C.H."/>
            <person name="Richardson P."/>
        </authorList>
    </citation>
    <scope>NUCLEOTIDE SEQUENCE [LARGE SCALE GENOMIC DNA]</scope>
    <source>
        <strain evidence="3">V24Sta</strain>
    </source>
</reference>
<evidence type="ECO:0000313" key="3">
    <source>
        <dbReference type="EMBL" id="ACB39977.1"/>
    </source>
</evidence>
<organism evidence="3 4">
    <name type="scientific">Pyrobaculum neutrophilum (strain DSM 2338 / JCM 9278 / NBRC 100436 / V24Sta)</name>
    <name type="common">Thermoproteus neutrophilus</name>
    <dbReference type="NCBI Taxonomy" id="444157"/>
    <lineage>
        <taxon>Archaea</taxon>
        <taxon>Thermoproteota</taxon>
        <taxon>Thermoprotei</taxon>
        <taxon>Thermoproteales</taxon>
        <taxon>Thermoproteaceae</taxon>
        <taxon>Pyrobaculum</taxon>
    </lineage>
</organism>
<comment type="similarity">
    <text evidence="1">Belongs to the UPF0251 family.</text>
</comment>
<dbReference type="RefSeq" id="WP_012350397.1">
    <property type="nucleotide sequence ID" value="NC_010525.1"/>
</dbReference>
<keyword evidence="4" id="KW-1185">Reference proteome</keyword>
<dbReference type="KEGG" id="tne:Tneu_1046"/>
<dbReference type="GeneID" id="6164742"/>
<feature type="compositionally biased region" description="Basic residues" evidence="2">
    <location>
        <begin position="1"/>
        <end position="10"/>
    </location>
</feature>
<proteinExistence type="inferred from homology"/>
<dbReference type="InterPro" id="IPR002852">
    <property type="entry name" value="UPF0251"/>
</dbReference>
<dbReference type="PANTHER" id="PTHR37478:SF2">
    <property type="entry name" value="UPF0251 PROTEIN TK0562"/>
    <property type="match status" value="1"/>
</dbReference>
<dbReference type="Gene3D" id="1.10.10.10">
    <property type="entry name" value="Winged helix-like DNA-binding domain superfamily/Winged helix DNA-binding domain"/>
    <property type="match status" value="1"/>
</dbReference>
<name>B1YDW4_PYRNV</name>
<evidence type="ECO:0000256" key="1">
    <source>
        <dbReference type="ARBA" id="ARBA00009350"/>
    </source>
</evidence>
<dbReference type="OrthoDB" id="31580at2157"/>
<dbReference type="HOGENOM" id="CLU_094511_2_0_2"/>
<evidence type="ECO:0000313" key="4">
    <source>
        <dbReference type="Proteomes" id="UP000001694"/>
    </source>
</evidence>
<protein>
    <submittedName>
        <fullName evidence="3">Uncharacterized protein</fullName>
    </submittedName>
</protein>
<dbReference type="PANTHER" id="PTHR37478">
    <property type="match status" value="1"/>
</dbReference>